<dbReference type="Pfam" id="PF01326">
    <property type="entry name" value="PPDK_N"/>
    <property type="match status" value="1"/>
</dbReference>
<dbReference type="InterPro" id="IPR002192">
    <property type="entry name" value="PPDK_AMP/ATP-bd"/>
</dbReference>
<reference evidence="5 6" key="1">
    <citation type="submission" date="2024-04" db="EMBL/GenBank/DDBJ databases">
        <authorList>
            <person name="Rising A."/>
            <person name="Reimegard J."/>
            <person name="Sonavane S."/>
            <person name="Akerstrom W."/>
            <person name="Nylinder S."/>
            <person name="Hedman E."/>
            <person name="Kallberg Y."/>
        </authorList>
    </citation>
    <scope>NUCLEOTIDE SEQUENCE [LARGE SCALE GENOMIC DNA]</scope>
</reference>
<dbReference type="EMBL" id="CAXIEN010000023">
    <property type="protein sequence ID" value="CAL1266374.1"/>
    <property type="molecule type" value="Genomic_DNA"/>
</dbReference>
<keyword evidence="2" id="KW-1133">Transmembrane helix</keyword>
<dbReference type="PANTHER" id="PTHR43615">
    <property type="entry name" value="PHOSPHOENOLPYRUVATE SYNTHASE-RELATED"/>
    <property type="match status" value="1"/>
</dbReference>
<dbReference type="Pfam" id="PF00391">
    <property type="entry name" value="PEP-utilizers"/>
    <property type="match status" value="1"/>
</dbReference>
<dbReference type="InterPro" id="IPR051549">
    <property type="entry name" value="PEP_Utilizing_Enz"/>
</dbReference>
<dbReference type="InterPro" id="IPR013815">
    <property type="entry name" value="ATP_grasp_subdomain_1"/>
</dbReference>
<evidence type="ECO:0000313" key="5">
    <source>
        <dbReference type="EMBL" id="CAL1266374.1"/>
    </source>
</evidence>
<accession>A0AAV1Z4G4</accession>
<dbReference type="Proteomes" id="UP001497382">
    <property type="component" value="Unassembled WGS sequence"/>
</dbReference>
<dbReference type="GO" id="GO:0005524">
    <property type="term" value="F:ATP binding"/>
    <property type="evidence" value="ECO:0007669"/>
    <property type="project" value="InterPro"/>
</dbReference>
<dbReference type="Gene3D" id="3.30.470.20">
    <property type="entry name" value="ATP-grasp fold, B domain"/>
    <property type="match status" value="1"/>
</dbReference>
<comment type="caution">
    <text evidence="5">The sequence shown here is derived from an EMBL/GenBank/DDBJ whole genome shotgun (WGS) entry which is preliminary data.</text>
</comment>
<dbReference type="Gene3D" id="3.50.30.10">
    <property type="entry name" value="Phosphohistidine domain"/>
    <property type="match status" value="1"/>
</dbReference>
<dbReference type="InterPro" id="IPR008279">
    <property type="entry name" value="PEP-util_enz_mobile_dom"/>
</dbReference>
<dbReference type="PANTHER" id="PTHR43615:SF1">
    <property type="entry name" value="PPDK_N DOMAIN-CONTAINING PROTEIN"/>
    <property type="match status" value="1"/>
</dbReference>
<sequence>MIELFTISTYLIAGILILLSLLSYFYVSYGRDIYFWKRYISARVLLASYHQRFERKLPTYERMKEPDFAPTDIGLIPTDIEYQIEHPCKGSFQHCDGIHFVGVDNGKNWLDLCINKIQENLAVVWIHLKLSNGDEFILPGGPDLRTPYIDSEGLFYARGLQIRCLSPLRKWRISFNGLLLHCNSKNSEKNNTNIVHVKFSFIWLSMARGREANIDFNCKDLAKAFANASHDIGFKDMECFYTMQNRYEQWGQLMGTIHVKGREEEELYLWCCRTRIADRPLWDEDVSIASLYIYFKDGFPLRVDSISVKNFISNYIYAHSTSPTGGLEDVTECNFDFNDLQRNKKSNFSFKCWKKNCTGTIEFNKNENYVNLGLCLEWTMVLKSFKILLDNGDEGFGVLHLGMRSKSDVKSTFDPPPILLIDKKKSCASKNVVLLNEDECKNSAVAGGKGCSLALLSELSEKERLFYVPKGFVVTTTAFESHIKCNKTVNYAIQRLAEVSGEKIKGDLKNECVKCIEEFQSSKMSDSLKTEIRDVLLYLYESVEHVRFSVRSSACGEDSEDLSAAGQMLTVLGVRGINNITDAVIKCWSSKFGYEAVQYARQNGQSIKSSMAVVIQEMVPSEVSGVLFTVDPVTGDPSNLCITANYGLGETVVSSLAEPDTFILQRMLDNTVAIKEKTVGAKKTEIHMHVDEGTMQKTLSQESLGSCLTDERAVIIGSTGILVEDCFCAPRDIEWALHKNKLYLLQARPITTLHNETDFELIHDQDTPQKTDFEYWTRANTGEVFLGATSPLGISLVVGGMDILSHRQHLMREKLPNSKFCPYYFHILPVTHRQVTLSMLDTFYRSNQKKITNYQKAFEVALFGRAVGNEEMHKAGVKRYGYSPRSREIFVFLFLFFISFKTPKMIRNCIEKLKKYRLPRETFTNLTNTWNGLMSQILQYDEVSGVHGLATYLSSFYNLVVIHALAKGKEVWDSELYCDFANVLSSCTGIESADVPESLQELAQTIVKYYGTTFSSLTKEMAYNVLLNDKGPAGKLFKEFMIKHGHRCIKEFDVFSKSWGMEPESLIPIFQNLVASADILNLQPKKELSIADEISKLKTPLPCSRKKLLSIILPWSRNAIRHREQTKSLVIKTVDWFRQTCEQMGKLLVEEGMLPDKELVYFLTLEEIKEIMETRRPGLISKAIRRRRLQSKLDKLQFPEIIKGTPKPIEEDDDLSLYSSSFTLTGIPVCQGKVKGIARVVSTLSEASSIKNGDILITHSTDIGWSPYFPLLSGVVTVLGGLISHGAVVAREYGLPCVVGAQKAMSAFKSGDIVILDGTKGTISKISSEDG</sequence>
<evidence type="ECO:0008006" key="7">
    <source>
        <dbReference type="Google" id="ProtNLM"/>
    </source>
</evidence>
<evidence type="ECO:0000259" key="3">
    <source>
        <dbReference type="Pfam" id="PF00391"/>
    </source>
</evidence>
<dbReference type="SUPFAM" id="SSF52009">
    <property type="entry name" value="Phosphohistidine domain"/>
    <property type="match status" value="1"/>
</dbReference>
<dbReference type="GO" id="GO:0016301">
    <property type="term" value="F:kinase activity"/>
    <property type="evidence" value="ECO:0007669"/>
    <property type="project" value="InterPro"/>
</dbReference>
<feature type="domain" description="Pyruvate phosphate dikinase AMP/ATP-binding" evidence="4">
    <location>
        <begin position="445"/>
        <end position="758"/>
    </location>
</feature>
<name>A0AAV1Z4G4_9ARAC</name>
<dbReference type="SUPFAM" id="SSF56059">
    <property type="entry name" value="Glutathione synthetase ATP-binding domain-like"/>
    <property type="match status" value="1"/>
</dbReference>
<dbReference type="InterPro" id="IPR036637">
    <property type="entry name" value="Phosphohistidine_dom_sf"/>
</dbReference>
<evidence type="ECO:0000313" key="6">
    <source>
        <dbReference type="Proteomes" id="UP001497382"/>
    </source>
</evidence>
<comment type="similarity">
    <text evidence="1">Belongs to the PEP-utilizing enzyme family.</text>
</comment>
<keyword evidence="6" id="KW-1185">Reference proteome</keyword>
<gene>
    <name evidence="5" type="ORF">LARSCL_LOCUS3058</name>
</gene>
<evidence type="ECO:0000256" key="2">
    <source>
        <dbReference type="SAM" id="Phobius"/>
    </source>
</evidence>
<dbReference type="Gene3D" id="3.30.1490.20">
    <property type="entry name" value="ATP-grasp fold, A domain"/>
    <property type="match status" value="1"/>
</dbReference>
<protein>
    <recommendedName>
        <fullName evidence="7">Phosphoenolpyruvate synthase</fullName>
    </recommendedName>
</protein>
<evidence type="ECO:0000256" key="1">
    <source>
        <dbReference type="ARBA" id="ARBA00007837"/>
    </source>
</evidence>
<feature type="transmembrane region" description="Helical" evidence="2">
    <location>
        <begin position="7"/>
        <end position="27"/>
    </location>
</feature>
<keyword evidence="2" id="KW-0812">Transmembrane</keyword>
<feature type="domain" description="PEP-utilising enzyme mobile" evidence="3">
    <location>
        <begin position="1250"/>
        <end position="1321"/>
    </location>
</feature>
<evidence type="ECO:0000259" key="4">
    <source>
        <dbReference type="Pfam" id="PF01326"/>
    </source>
</evidence>
<proteinExistence type="inferred from homology"/>
<organism evidence="5 6">
    <name type="scientific">Larinioides sclopetarius</name>
    <dbReference type="NCBI Taxonomy" id="280406"/>
    <lineage>
        <taxon>Eukaryota</taxon>
        <taxon>Metazoa</taxon>
        <taxon>Ecdysozoa</taxon>
        <taxon>Arthropoda</taxon>
        <taxon>Chelicerata</taxon>
        <taxon>Arachnida</taxon>
        <taxon>Araneae</taxon>
        <taxon>Araneomorphae</taxon>
        <taxon>Entelegynae</taxon>
        <taxon>Araneoidea</taxon>
        <taxon>Araneidae</taxon>
        <taxon>Larinioides</taxon>
    </lineage>
</organism>
<keyword evidence="2" id="KW-0472">Membrane</keyword>